<comment type="caution">
    <text evidence="1">The sequence shown here is derived from an EMBL/GenBank/DDBJ whole genome shotgun (WGS) entry which is preliminary data.</text>
</comment>
<dbReference type="RefSeq" id="WP_200351278.1">
    <property type="nucleotide sequence ID" value="NZ_BAABHZ010000006.1"/>
</dbReference>
<accession>A0A934VBW1</accession>
<protein>
    <submittedName>
        <fullName evidence="1">Uncharacterized protein</fullName>
    </submittedName>
</protein>
<evidence type="ECO:0000313" key="1">
    <source>
        <dbReference type="EMBL" id="MBK1816336.1"/>
    </source>
</evidence>
<evidence type="ECO:0000313" key="2">
    <source>
        <dbReference type="Proteomes" id="UP000600139"/>
    </source>
</evidence>
<name>A0A934VBW1_9BACT</name>
<dbReference type="EMBL" id="JAENIK010000011">
    <property type="protein sequence ID" value="MBK1816336.1"/>
    <property type="molecule type" value="Genomic_DNA"/>
</dbReference>
<keyword evidence="2" id="KW-1185">Reference proteome</keyword>
<dbReference type="Proteomes" id="UP000600139">
    <property type="component" value="Unassembled WGS sequence"/>
</dbReference>
<gene>
    <name evidence="1" type="ORF">JIN84_11985</name>
</gene>
<dbReference type="AlphaFoldDB" id="A0A934VBW1"/>
<reference evidence="1" key="1">
    <citation type="submission" date="2021-01" db="EMBL/GenBank/DDBJ databases">
        <title>Modified the classification status of verrucomicrobia.</title>
        <authorList>
            <person name="Feng X."/>
        </authorList>
    </citation>
    <scope>NUCLEOTIDE SEQUENCE</scope>
    <source>
        <strain evidence="1">JCM 18052</strain>
    </source>
</reference>
<organism evidence="1 2">
    <name type="scientific">Luteolibacter yonseiensis</name>
    <dbReference type="NCBI Taxonomy" id="1144680"/>
    <lineage>
        <taxon>Bacteria</taxon>
        <taxon>Pseudomonadati</taxon>
        <taxon>Verrucomicrobiota</taxon>
        <taxon>Verrucomicrobiia</taxon>
        <taxon>Verrucomicrobiales</taxon>
        <taxon>Verrucomicrobiaceae</taxon>
        <taxon>Luteolibacter</taxon>
    </lineage>
</organism>
<sequence length="171" mass="19324">MRRFIAIVLLVFGWTVARGEESVSAELLPSLKEAALMQLIESHNPKDYFTVAMEYEPRQKTFVAPSEDFIKKMLRIKDMDGGWFVRREFLSIPVEQDVPSPNGSYPGVMKRGTDKRVSVYTVRSAKRRSNDEAVVVWSNGSGQLSGSVGSLLFRRTEEGWIFVKTLSTGRS</sequence>
<proteinExistence type="predicted"/>